<dbReference type="PANTHER" id="PTHR34883">
    <property type="entry name" value="SERINE-RICH PROTEIN, PUTATIVE-RELATED-RELATED"/>
    <property type="match status" value="1"/>
</dbReference>
<dbReference type="EMBL" id="MCFK01006353">
    <property type="protein sequence ID" value="RKF59042.1"/>
    <property type="molecule type" value="Genomic_DNA"/>
</dbReference>
<feature type="signal peptide" evidence="2">
    <location>
        <begin position="1"/>
        <end position="21"/>
    </location>
</feature>
<proteinExistence type="predicted"/>
<feature type="compositionally biased region" description="Pro residues" evidence="1">
    <location>
        <begin position="268"/>
        <end position="277"/>
    </location>
</feature>
<evidence type="ECO:0000256" key="1">
    <source>
        <dbReference type="SAM" id="MobiDB-lite"/>
    </source>
</evidence>
<dbReference type="STRING" id="212602.A0A420HNN7"/>
<sequence length="329" mass="34150">MKLVTVATIFFSSSWIAFSTGAMRESSLSSLDIRSDAKELKNFNSSAPEVSVGMSGNPSPRVSSYKNSGTSSAKALSSTGANAQANVPGTQVIVIWINNGGSQASQSVNHPPMAAGITHRVVVGGSKGLVFEPEQITAEEGDMVIFQFMSNNHSATQSSFENPCQPLAEGKDSGFLPNPNDSISPAPEIAMQVTGSSPIWFYCKQGNHCQKGMTFSVNPGPDGSGRTHADFKKKAMSINASANPLVTATPPKDQSKDQPKKESQSPSKQPPPPPVNMPAPVLTPGTANGDGRCSCSCLCGVSSFPSMGSQGIGSFGGFPGALPMSAMQS</sequence>
<organism evidence="3 4">
    <name type="scientific">Erysiphe neolycopersici</name>
    <dbReference type="NCBI Taxonomy" id="212602"/>
    <lineage>
        <taxon>Eukaryota</taxon>
        <taxon>Fungi</taxon>
        <taxon>Dikarya</taxon>
        <taxon>Ascomycota</taxon>
        <taxon>Pezizomycotina</taxon>
        <taxon>Leotiomycetes</taxon>
        <taxon>Erysiphales</taxon>
        <taxon>Erysiphaceae</taxon>
        <taxon>Erysiphe</taxon>
    </lineage>
</organism>
<keyword evidence="4" id="KW-1185">Reference proteome</keyword>
<dbReference type="AlphaFoldDB" id="A0A420HNN7"/>
<keyword evidence="2" id="KW-0732">Signal</keyword>
<feature type="compositionally biased region" description="Basic and acidic residues" evidence="1">
    <location>
        <begin position="253"/>
        <end position="263"/>
    </location>
</feature>
<name>A0A420HNN7_9PEZI</name>
<dbReference type="CDD" id="cd00920">
    <property type="entry name" value="Cupredoxin"/>
    <property type="match status" value="1"/>
</dbReference>
<feature type="chain" id="PRO_5019160358" evidence="2">
    <location>
        <begin position="22"/>
        <end position="329"/>
    </location>
</feature>
<dbReference type="PANTHER" id="PTHR34883:SF4">
    <property type="entry name" value="CUPREDOXIN"/>
    <property type="match status" value="1"/>
</dbReference>
<dbReference type="InterPro" id="IPR052953">
    <property type="entry name" value="Ser-rich/MCO-related"/>
</dbReference>
<feature type="region of interest" description="Disordered" evidence="1">
    <location>
        <begin position="47"/>
        <end position="81"/>
    </location>
</feature>
<feature type="region of interest" description="Disordered" evidence="1">
    <location>
        <begin position="241"/>
        <end position="284"/>
    </location>
</feature>
<evidence type="ECO:0000313" key="4">
    <source>
        <dbReference type="Proteomes" id="UP000286134"/>
    </source>
</evidence>
<evidence type="ECO:0000256" key="2">
    <source>
        <dbReference type="SAM" id="SignalP"/>
    </source>
</evidence>
<dbReference type="SUPFAM" id="SSF49503">
    <property type="entry name" value="Cupredoxins"/>
    <property type="match status" value="1"/>
</dbReference>
<dbReference type="OrthoDB" id="1921208at2759"/>
<dbReference type="Proteomes" id="UP000286134">
    <property type="component" value="Unassembled WGS sequence"/>
</dbReference>
<accession>A0A420HNN7</accession>
<comment type="caution">
    <text evidence="3">The sequence shown here is derived from an EMBL/GenBank/DDBJ whole genome shotgun (WGS) entry which is preliminary data.</text>
</comment>
<evidence type="ECO:0000313" key="3">
    <source>
        <dbReference type="EMBL" id="RKF59042.1"/>
    </source>
</evidence>
<dbReference type="InterPro" id="IPR008972">
    <property type="entry name" value="Cupredoxin"/>
</dbReference>
<protein>
    <submittedName>
        <fullName evidence="3">Putative serine-threonine rich</fullName>
    </submittedName>
</protein>
<gene>
    <name evidence="3" type="ORF">OnM2_063049</name>
</gene>
<reference evidence="3 4" key="1">
    <citation type="journal article" date="2018" name="BMC Genomics">
        <title>Comparative genome analyses reveal sequence features reflecting distinct modes of host-adaptation between dicot and monocot powdery mildew.</title>
        <authorList>
            <person name="Wu Y."/>
            <person name="Ma X."/>
            <person name="Pan Z."/>
            <person name="Kale S.D."/>
            <person name="Song Y."/>
            <person name="King H."/>
            <person name="Zhang Q."/>
            <person name="Presley C."/>
            <person name="Deng X."/>
            <person name="Wei C.I."/>
            <person name="Xiao S."/>
        </authorList>
    </citation>
    <scope>NUCLEOTIDE SEQUENCE [LARGE SCALE GENOMIC DNA]</scope>
    <source>
        <strain evidence="3">UMSG2</strain>
    </source>
</reference>
<dbReference type="Gene3D" id="2.60.40.420">
    <property type="entry name" value="Cupredoxins - blue copper proteins"/>
    <property type="match status" value="1"/>
</dbReference>